<comment type="caution">
    <text evidence="1">The sequence shown here is derived from an EMBL/GenBank/DDBJ whole genome shotgun (WGS) entry which is preliminary data.</text>
</comment>
<gene>
    <name evidence="1" type="ORF">LEP1GSC133_2132</name>
</gene>
<proteinExistence type="predicted"/>
<sequence length="52" mass="5950">MFIPSNGKFRKIKDFLFQFQSKEQNIFILITKRTAQTTTGKAADSPSKTIEP</sequence>
<dbReference type="AlphaFoldDB" id="M6WDR4"/>
<dbReference type="EMBL" id="AKWF02000057">
    <property type="protein sequence ID" value="EMO63334.1"/>
    <property type="molecule type" value="Genomic_DNA"/>
</dbReference>
<reference evidence="1 2" key="1">
    <citation type="submission" date="2013-01" db="EMBL/GenBank/DDBJ databases">
        <authorList>
            <person name="Harkins D.M."/>
            <person name="Durkin A.S."/>
            <person name="Brinkac L.M."/>
            <person name="Haft D.H."/>
            <person name="Selengut J.D."/>
            <person name="Sanka R."/>
            <person name="DePew J."/>
            <person name="Purushe J."/>
            <person name="Picardeau M."/>
            <person name="Werts C."/>
            <person name="Goarant C."/>
            <person name="Vinetz J.M."/>
            <person name="Sutton G.G."/>
            <person name="Nierman W.C."/>
            <person name="Fouts D.E."/>
        </authorList>
    </citation>
    <scope>NUCLEOTIDE SEQUENCE [LARGE SCALE GENOMIC DNA]</scope>
    <source>
        <strain evidence="1 2">200901868</strain>
    </source>
</reference>
<dbReference type="Proteomes" id="UP000012159">
    <property type="component" value="Unassembled WGS sequence"/>
</dbReference>
<organism evidence="1 2">
    <name type="scientific">Leptospira borgpetersenii serovar Pomona str. 200901868</name>
    <dbReference type="NCBI Taxonomy" id="1192866"/>
    <lineage>
        <taxon>Bacteria</taxon>
        <taxon>Pseudomonadati</taxon>
        <taxon>Spirochaetota</taxon>
        <taxon>Spirochaetia</taxon>
        <taxon>Leptospirales</taxon>
        <taxon>Leptospiraceae</taxon>
        <taxon>Leptospira</taxon>
    </lineage>
</organism>
<accession>M6WDR4</accession>
<evidence type="ECO:0000313" key="1">
    <source>
        <dbReference type="EMBL" id="EMO63334.1"/>
    </source>
</evidence>
<protein>
    <submittedName>
        <fullName evidence="1">Uncharacterized protein</fullName>
    </submittedName>
</protein>
<name>M6WDR4_LEPBO</name>
<evidence type="ECO:0000313" key="2">
    <source>
        <dbReference type="Proteomes" id="UP000012159"/>
    </source>
</evidence>